<dbReference type="OMA" id="RCDDSPN"/>
<feature type="region of interest" description="Disordered" evidence="1">
    <location>
        <begin position="813"/>
        <end position="841"/>
    </location>
</feature>
<feature type="compositionally biased region" description="Basic and acidic residues" evidence="1">
    <location>
        <begin position="881"/>
        <end position="895"/>
    </location>
</feature>
<comment type="caution">
    <text evidence="2">The sequence shown here is derived from an EMBL/GenBank/DDBJ whole genome shotgun (WGS) entry which is preliminary data.</text>
</comment>
<dbReference type="AlphaFoldDB" id="A0A0N1I049"/>
<feature type="compositionally biased region" description="Low complexity" evidence="1">
    <location>
        <begin position="217"/>
        <end position="227"/>
    </location>
</feature>
<feature type="region of interest" description="Disordered" evidence="1">
    <location>
        <begin position="881"/>
        <end position="956"/>
    </location>
</feature>
<name>A0A0N1I049_LEPSE</name>
<feature type="compositionally biased region" description="Basic and acidic residues" evidence="1">
    <location>
        <begin position="645"/>
        <end position="657"/>
    </location>
</feature>
<feature type="compositionally biased region" description="Polar residues" evidence="1">
    <location>
        <begin position="569"/>
        <end position="586"/>
    </location>
</feature>
<feature type="compositionally biased region" description="Low complexity" evidence="1">
    <location>
        <begin position="595"/>
        <end position="613"/>
    </location>
</feature>
<dbReference type="OrthoDB" id="267730at2759"/>
<feature type="compositionally biased region" description="Polar residues" evidence="1">
    <location>
        <begin position="813"/>
        <end position="822"/>
    </location>
</feature>
<gene>
    <name evidence="2" type="ORF">ABL78_1801</name>
</gene>
<organism evidence="2 3">
    <name type="scientific">Leptomonas seymouri</name>
    <dbReference type="NCBI Taxonomy" id="5684"/>
    <lineage>
        <taxon>Eukaryota</taxon>
        <taxon>Discoba</taxon>
        <taxon>Euglenozoa</taxon>
        <taxon>Kinetoplastea</taxon>
        <taxon>Metakinetoplastina</taxon>
        <taxon>Trypanosomatida</taxon>
        <taxon>Trypanosomatidae</taxon>
        <taxon>Leishmaniinae</taxon>
        <taxon>Leptomonas</taxon>
    </lineage>
</organism>
<keyword evidence="3" id="KW-1185">Reference proteome</keyword>
<protein>
    <submittedName>
        <fullName evidence="2">Uncharacterized protein</fullName>
    </submittedName>
</protein>
<evidence type="ECO:0000313" key="2">
    <source>
        <dbReference type="EMBL" id="KPI89065.1"/>
    </source>
</evidence>
<sequence>MSTCSSAAAKSMVVVVDVVDAATTNADNDAAGAHARASGKARGIDFPIERLMIDVDVTPHTTADDLLADVEAALEEMSCALCVPRGAGALAEGQVLPPLAALVLAMRLTRSNENGAAAIASSGSGSSDLAATYASAVRHVRGGAALAKGTLCIGNERVLRPLSASAASLPQQEELQTLWSVVPRSLGEPAQPFAGVSAATATAAAASTRMLPRDEPAASPKAAITAAERGGDASEGAGEATKEAARGSAARRSACDTPLATASPSADAATKPLPYGAAHSGDNKVFKSSGVSGQASGASHSAVREPGSAVVPAVPSLSPPPAAAFASHTPTSVVALEDVDVFSFRRLQAHRALVLSRVEAASSTLVLPGGVGAATSEEQQRLQPTLPWAAVEGAIQMEVLRLQSEKVLMGACVITDNGLNKASGMSHRPPPSVGATRARLRAAWLKAVQEETAAYQTGAQELRRDTEKAEVWRAALKANLRSEIAELEEEVAHLKTVLAERDVLHVRSTQLEAQVAAAKAEEMALLQSSKALPERVEAAATTAPTAAERSATSANEKEGATAQPGDVNTWKQALETSAESSPQRQNGVAHRQLRSPSSPSSSSAHSEASSGSDPPLPPPSSAAYSALSSTPQPKADSVTTISSHAEMRTQRLRDPRWSGRRVPLVHPGTAAPPPPQSLSPLSIERSGLSPSLLAEVRAALAYDVEEGTDSTPSDNAEISGRSDIRSVQSNRQILKGTTVGATPDGFPLPVALPLSSRRRRYQRKEAAAAWGEDDIPAGLSDAVASAVHPRQAPSAPIPSPVFFSLHDNEERASLSTSHCSQPSDRRAAVQSPSRNAANSSVVEELRRVTSALHQHIRGLHPDPLEGQRLLQQVRGLRFEVERGDANGERGDREENAQAAEARSSRRGREGDASFTHPREAPTSASASRLSGRQSSASQFLLCDSHVPSRRAGPYGY</sequence>
<feature type="region of interest" description="Disordered" evidence="1">
    <location>
        <begin position="705"/>
        <end position="724"/>
    </location>
</feature>
<accession>A0A0N1I049</accession>
<feature type="compositionally biased region" description="Polar residues" evidence="1">
    <location>
        <begin position="922"/>
        <end position="938"/>
    </location>
</feature>
<reference evidence="2 3" key="1">
    <citation type="journal article" date="2015" name="PLoS Pathog.">
        <title>Leptomonas seymouri: Adaptations to the Dixenous Life Cycle Analyzed by Genome Sequencing, Transcriptome Profiling and Co-infection with Leishmania donovani.</title>
        <authorList>
            <person name="Kraeva N."/>
            <person name="Butenko A."/>
            <person name="Hlavacova J."/>
            <person name="Kostygov A."/>
            <person name="Myskova J."/>
            <person name="Grybchuk D."/>
            <person name="Lestinova T."/>
            <person name="Votypka J."/>
            <person name="Volf P."/>
            <person name="Opperdoes F."/>
            <person name="Flegontov P."/>
            <person name="Lukes J."/>
            <person name="Yurchenko V."/>
        </authorList>
    </citation>
    <scope>NUCLEOTIDE SEQUENCE [LARGE SCALE GENOMIC DNA]</scope>
    <source>
        <strain evidence="2 3">ATCC 30220</strain>
    </source>
</reference>
<feature type="region of interest" description="Disordered" evidence="1">
    <location>
        <begin position="207"/>
        <end position="276"/>
    </location>
</feature>
<feature type="compositionally biased region" description="Basic and acidic residues" evidence="1">
    <location>
        <begin position="902"/>
        <end position="919"/>
    </location>
</feature>
<feature type="compositionally biased region" description="Low complexity" evidence="1">
    <location>
        <begin position="538"/>
        <end position="554"/>
    </location>
</feature>
<feature type="compositionally biased region" description="Low complexity" evidence="1">
    <location>
        <begin position="621"/>
        <end position="631"/>
    </location>
</feature>
<feature type="region of interest" description="Disordered" evidence="1">
    <location>
        <begin position="536"/>
        <end position="681"/>
    </location>
</feature>
<feature type="compositionally biased region" description="Polar residues" evidence="1">
    <location>
        <begin position="830"/>
        <end position="841"/>
    </location>
</feature>
<proteinExistence type="predicted"/>
<evidence type="ECO:0000256" key="1">
    <source>
        <dbReference type="SAM" id="MobiDB-lite"/>
    </source>
</evidence>
<evidence type="ECO:0000313" key="3">
    <source>
        <dbReference type="Proteomes" id="UP000038009"/>
    </source>
</evidence>
<dbReference type="VEuPathDB" id="TriTrypDB:Lsey_0032_0090"/>
<dbReference type="Proteomes" id="UP000038009">
    <property type="component" value="Unassembled WGS sequence"/>
</dbReference>
<dbReference type="EMBL" id="LJSK01000032">
    <property type="protein sequence ID" value="KPI89065.1"/>
    <property type="molecule type" value="Genomic_DNA"/>
</dbReference>